<dbReference type="Gene3D" id="1.10.357.10">
    <property type="entry name" value="Tetracycline Repressor, domain 2"/>
    <property type="match status" value="1"/>
</dbReference>
<sequence>MGRTQAYDTAEVVAAARNLFWKKGFDAVSVSDVERATGLSRSSVYHAFGSMRGLFDAAVEDYLDRIVRPRLRGLQGADVAPGALADYLTSLSRAISRLGDAGEPTGCMLVGTAVTSLGDDVAVRDVIAAYHAELLSAVTAGVRARYADADEAAITVRATTITGSLVGAHVLARVNRDEAVRLLDATVATLAVDGW</sequence>
<evidence type="ECO:0000313" key="7">
    <source>
        <dbReference type="Proteomes" id="UP000271469"/>
    </source>
</evidence>
<dbReference type="PRINTS" id="PR00455">
    <property type="entry name" value="HTHTETR"/>
</dbReference>
<evidence type="ECO:0000256" key="1">
    <source>
        <dbReference type="ARBA" id="ARBA00023015"/>
    </source>
</evidence>
<evidence type="ECO:0000259" key="5">
    <source>
        <dbReference type="PROSITE" id="PS50977"/>
    </source>
</evidence>
<dbReference type="Gene3D" id="1.10.10.60">
    <property type="entry name" value="Homeodomain-like"/>
    <property type="match status" value="1"/>
</dbReference>
<dbReference type="AlphaFoldDB" id="A0A3G8JGI6"/>
<feature type="domain" description="HTH tetR-type" evidence="5">
    <location>
        <begin position="6"/>
        <end position="66"/>
    </location>
</feature>
<dbReference type="OrthoDB" id="9805134at2"/>
<dbReference type="InterPro" id="IPR036271">
    <property type="entry name" value="Tet_transcr_reg_TetR-rel_C_sf"/>
</dbReference>
<dbReference type="SUPFAM" id="SSF46689">
    <property type="entry name" value="Homeodomain-like"/>
    <property type="match status" value="1"/>
</dbReference>
<dbReference type="Proteomes" id="UP000271469">
    <property type="component" value="Chromosome"/>
</dbReference>
<keyword evidence="7" id="KW-1185">Reference proteome</keyword>
<dbReference type="Pfam" id="PF00440">
    <property type="entry name" value="TetR_N"/>
    <property type="match status" value="1"/>
</dbReference>
<accession>A0A3G8JGI6</accession>
<dbReference type="KEGG" id="gom:D7316_00703"/>
<dbReference type="InterPro" id="IPR009057">
    <property type="entry name" value="Homeodomain-like_sf"/>
</dbReference>
<dbReference type="SUPFAM" id="SSF48498">
    <property type="entry name" value="Tetracyclin repressor-like, C-terminal domain"/>
    <property type="match status" value="1"/>
</dbReference>
<gene>
    <name evidence="6" type="primary">comR</name>
    <name evidence="6" type="ORF">D7316_00703</name>
</gene>
<dbReference type="EMBL" id="CP033972">
    <property type="protein sequence ID" value="AZG44123.1"/>
    <property type="molecule type" value="Genomic_DNA"/>
</dbReference>
<keyword evidence="2 4" id="KW-0238">DNA-binding</keyword>
<protein>
    <submittedName>
        <fullName evidence="6">HTH-type transcriptional repressor ComR</fullName>
    </submittedName>
</protein>
<keyword evidence="3" id="KW-0804">Transcription</keyword>
<evidence type="ECO:0000256" key="2">
    <source>
        <dbReference type="ARBA" id="ARBA00023125"/>
    </source>
</evidence>
<organism evidence="6 7">
    <name type="scientific">Gordonia insulae</name>
    <dbReference type="NCBI Taxonomy" id="2420509"/>
    <lineage>
        <taxon>Bacteria</taxon>
        <taxon>Bacillati</taxon>
        <taxon>Actinomycetota</taxon>
        <taxon>Actinomycetes</taxon>
        <taxon>Mycobacteriales</taxon>
        <taxon>Gordoniaceae</taxon>
        <taxon>Gordonia</taxon>
    </lineage>
</organism>
<dbReference type="GO" id="GO:0003677">
    <property type="term" value="F:DNA binding"/>
    <property type="evidence" value="ECO:0007669"/>
    <property type="project" value="UniProtKB-UniRule"/>
</dbReference>
<dbReference type="PROSITE" id="PS50977">
    <property type="entry name" value="HTH_TETR_2"/>
    <property type="match status" value="1"/>
</dbReference>
<name>A0A3G8JGI6_9ACTN</name>
<proteinExistence type="predicted"/>
<dbReference type="RefSeq" id="WP_124707052.1">
    <property type="nucleotide sequence ID" value="NZ_CP033972.1"/>
</dbReference>
<feature type="DNA-binding region" description="H-T-H motif" evidence="4">
    <location>
        <begin position="29"/>
        <end position="48"/>
    </location>
</feature>
<evidence type="ECO:0000313" key="6">
    <source>
        <dbReference type="EMBL" id="AZG44123.1"/>
    </source>
</evidence>
<reference evidence="6 7" key="1">
    <citation type="submission" date="2018-11" db="EMBL/GenBank/DDBJ databases">
        <title>Gordonia insulae sp. nov., isolated from an island soil.</title>
        <authorList>
            <person name="Kim Y.S."/>
            <person name="Kim S.B."/>
        </authorList>
    </citation>
    <scope>NUCLEOTIDE SEQUENCE [LARGE SCALE GENOMIC DNA]</scope>
    <source>
        <strain evidence="6 7">MMS17-SY073</strain>
    </source>
</reference>
<evidence type="ECO:0000256" key="3">
    <source>
        <dbReference type="ARBA" id="ARBA00023163"/>
    </source>
</evidence>
<dbReference type="InterPro" id="IPR001647">
    <property type="entry name" value="HTH_TetR"/>
</dbReference>
<keyword evidence="1" id="KW-0805">Transcription regulation</keyword>
<dbReference type="PANTHER" id="PTHR47506:SF1">
    <property type="entry name" value="HTH-TYPE TRANSCRIPTIONAL REGULATOR YJDC"/>
    <property type="match status" value="1"/>
</dbReference>
<dbReference type="PANTHER" id="PTHR47506">
    <property type="entry name" value="TRANSCRIPTIONAL REGULATORY PROTEIN"/>
    <property type="match status" value="1"/>
</dbReference>
<evidence type="ECO:0000256" key="4">
    <source>
        <dbReference type="PROSITE-ProRule" id="PRU00335"/>
    </source>
</evidence>